<comment type="similarity">
    <text evidence="2">Belongs to the HsdR family.</text>
</comment>
<dbReference type="Pfam" id="PF18766">
    <property type="entry name" value="SWI2_SNF2"/>
    <property type="match status" value="1"/>
</dbReference>
<dbReference type="Gene3D" id="3.40.50.300">
    <property type="entry name" value="P-loop containing nucleotide triphosphate hydrolases"/>
    <property type="match status" value="2"/>
</dbReference>
<comment type="caution">
    <text evidence="13">The sequence shown here is derived from an EMBL/GenBank/DDBJ whole genome shotgun (WGS) entry which is preliminary data.</text>
</comment>
<dbReference type="SMART" id="SM00487">
    <property type="entry name" value="DEXDc"/>
    <property type="match status" value="1"/>
</dbReference>
<dbReference type="RefSeq" id="WP_134110120.1">
    <property type="nucleotide sequence ID" value="NZ_SOCN01000001.1"/>
</dbReference>
<dbReference type="OrthoDB" id="9758243at2"/>
<feature type="domain" description="Helicase ATP-binding" evidence="12">
    <location>
        <begin position="299"/>
        <end position="470"/>
    </location>
</feature>
<proteinExistence type="inferred from homology"/>
<reference evidence="13 14" key="1">
    <citation type="submission" date="2019-03" db="EMBL/GenBank/DDBJ databases">
        <title>Genomic Encyclopedia of Archaeal and Bacterial Type Strains, Phase II (KMG-II): from individual species to whole genera.</title>
        <authorList>
            <person name="Goeker M."/>
        </authorList>
    </citation>
    <scope>NUCLEOTIDE SEQUENCE [LARGE SCALE GENOMIC DNA]</scope>
    <source>
        <strain evidence="13 14">ATCC 35214</strain>
    </source>
</reference>
<keyword evidence="7" id="KW-0255">Endonuclease</keyword>
<evidence type="ECO:0000256" key="4">
    <source>
        <dbReference type="ARBA" id="ARBA00022722"/>
    </source>
</evidence>
<evidence type="ECO:0000256" key="1">
    <source>
        <dbReference type="ARBA" id="ARBA00000851"/>
    </source>
</evidence>
<dbReference type="InterPro" id="IPR055180">
    <property type="entry name" value="HsdR_RecA-like_helicase_dom_2"/>
</dbReference>
<dbReference type="GO" id="GO:0009035">
    <property type="term" value="F:type I site-specific deoxyribonuclease activity"/>
    <property type="evidence" value="ECO:0007669"/>
    <property type="project" value="UniProtKB-EC"/>
</dbReference>
<name>A0A4R7UCL3_9BACT</name>
<comment type="catalytic activity">
    <reaction evidence="1">
        <text>Endonucleolytic cleavage of DNA to give random double-stranded fragments with terminal 5'-phosphates, ATP is simultaneously hydrolyzed.</text>
        <dbReference type="EC" id="3.1.21.3"/>
    </reaction>
</comment>
<dbReference type="SUPFAM" id="SSF52540">
    <property type="entry name" value="P-loop containing nucleoside triphosphate hydrolases"/>
    <property type="match status" value="2"/>
</dbReference>
<dbReference type="Proteomes" id="UP000295757">
    <property type="component" value="Unassembled WGS sequence"/>
</dbReference>
<dbReference type="GO" id="GO:0003677">
    <property type="term" value="F:DNA binding"/>
    <property type="evidence" value="ECO:0007669"/>
    <property type="project" value="UniProtKB-KW"/>
</dbReference>
<evidence type="ECO:0000256" key="9">
    <source>
        <dbReference type="ARBA" id="ARBA00022840"/>
    </source>
</evidence>
<dbReference type="Pfam" id="PF04313">
    <property type="entry name" value="HSDR_N"/>
    <property type="match status" value="1"/>
</dbReference>
<evidence type="ECO:0000256" key="11">
    <source>
        <dbReference type="SAM" id="Coils"/>
    </source>
</evidence>
<keyword evidence="4" id="KW-0540">Nuclease</keyword>
<keyword evidence="14" id="KW-1185">Reference proteome</keyword>
<evidence type="ECO:0000256" key="8">
    <source>
        <dbReference type="ARBA" id="ARBA00022801"/>
    </source>
</evidence>
<evidence type="ECO:0000313" key="14">
    <source>
        <dbReference type="Proteomes" id="UP000295757"/>
    </source>
</evidence>
<feature type="coiled-coil region" evidence="11">
    <location>
        <begin position="991"/>
        <end position="1018"/>
    </location>
</feature>
<dbReference type="PANTHER" id="PTHR30195">
    <property type="entry name" value="TYPE I SITE-SPECIFIC DEOXYRIBONUCLEASE PROTEIN SUBUNIT M AND R"/>
    <property type="match status" value="1"/>
</dbReference>
<dbReference type="InterPro" id="IPR007409">
    <property type="entry name" value="Restrct_endonuc_type1_HsdR_N"/>
</dbReference>
<evidence type="ECO:0000256" key="10">
    <source>
        <dbReference type="ARBA" id="ARBA00023125"/>
    </source>
</evidence>
<evidence type="ECO:0000256" key="6">
    <source>
        <dbReference type="ARBA" id="ARBA00022747"/>
    </source>
</evidence>
<keyword evidence="11" id="KW-0175">Coiled coil</keyword>
<evidence type="ECO:0000259" key="12">
    <source>
        <dbReference type="PROSITE" id="PS51192"/>
    </source>
</evidence>
<protein>
    <recommendedName>
        <fullName evidence="3">type I site-specific deoxyribonuclease</fullName>
        <ecNumber evidence="3">3.1.21.3</ecNumber>
    </recommendedName>
</protein>
<sequence length="1091" mass="127749">MQNKNSESYLESEIINILKEIGWKTVSKDNNEVENVLKNCTEKKLIENFRKIIFLRNKAQLNNVELNDNEMNEIISKINDKNSRICKFGILLNQKITITRNNLNDTAGYNKEVSLDIFPRNVSGGAGHNYYQIAQQLWLKDKYENVKAHRADIVLLINGLPLIQIELKKENQSSYTSAINQFKNYHLKGVYDNGLASMITLLIAMDDTQMRYFSNVDKNTEFDNSNIYLSWRDENNTEIMGYKNIVRSFLSIPAAHEMLADFIVPKADENKVLLLRSYQQHAVKKIIDKLKEIKDTWLHSTEKPLKLGYVWHTTGSGKTLTSFKLASLVMEKNLAHRVVFLVDRIELGQQTNYEYNKFIEEGEVTIFQARNTDDLYELITKNDISKKVIIASIQKGSRINFKKFTQNKLNKLIDKKILFIFDEAHRSTFGEMLNTLKDNFPSCALLGFTGTPIFKQNAKNKELTTIDVFGPEIHKYTILNGMEDEKVLKFNIETIYLKDLAKFWVCQRINNKNNLGIELNHNTSDNELNQISSDLRDKYPEFEKLWNLLDKWKQNYTNAEENKEVEKFENEFFNGIFDKKLGSDENYLQTMYKQSIVDDILKNWNDRSSDFKFGAIFAVNSIQDAIKYHKILKDKIKKTPLNKSFTVTALFDPGIDSSDVNYQPKHEEIKEIIDAYNRNFATTFDYSKPDKQVHANFKKDLSARLAHKEPYYEVNKKVGNQLDLLIVVDQMLTGFDSKYINAIYFDKLLENEHIIQAISRTNRILDKNTKQFGSAYFYRKPFQMQQRIKDAFKLYTTQDFEKCTIANKDVYIREINESFDKIKKLFSNWNINNFSRLPKLDANVDNYDTLKKELMSFANEFIKIKRNVASLKILGILLDNERKDLNISRHIFNTLSQRFLEIPKDEIKSDTQNQINYDLDYSIELNKTLAKTNTSKLEVDAKYLNNLIKQLNSEKNEENLNQIREKFCEKITIFPEKLQQIIIEVLKSNQISNYDELINLAEKRANEEEERLHNQEYINLGANPEIARKIEENNSNRLNEGGIFDELRSTINYQRGKEYLNKKKEFEGTRVDNITLETQIRNTIIKNREQK</sequence>
<evidence type="ECO:0000256" key="5">
    <source>
        <dbReference type="ARBA" id="ARBA00022741"/>
    </source>
</evidence>
<keyword evidence="10" id="KW-0238">DNA-binding</keyword>
<organism evidence="13 14">
    <name type="scientific">Mycoplasmopsis mustelae</name>
    <dbReference type="NCBI Taxonomy" id="171289"/>
    <lineage>
        <taxon>Bacteria</taxon>
        <taxon>Bacillati</taxon>
        <taxon>Mycoplasmatota</taxon>
        <taxon>Mycoplasmoidales</taxon>
        <taxon>Metamycoplasmataceae</taxon>
        <taxon>Mycoplasmopsis</taxon>
    </lineage>
</organism>
<evidence type="ECO:0000256" key="7">
    <source>
        <dbReference type="ARBA" id="ARBA00022759"/>
    </source>
</evidence>
<dbReference type="InterPro" id="IPR027417">
    <property type="entry name" value="P-loop_NTPase"/>
</dbReference>
<gene>
    <name evidence="13" type="ORF">BCF59_0095</name>
</gene>
<dbReference type="GO" id="GO:0009307">
    <property type="term" value="P:DNA restriction-modification system"/>
    <property type="evidence" value="ECO:0007669"/>
    <property type="project" value="UniProtKB-KW"/>
</dbReference>
<evidence type="ECO:0000256" key="3">
    <source>
        <dbReference type="ARBA" id="ARBA00012654"/>
    </source>
</evidence>
<dbReference type="PROSITE" id="PS51192">
    <property type="entry name" value="HELICASE_ATP_BIND_1"/>
    <property type="match status" value="1"/>
</dbReference>
<evidence type="ECO:0000256" key="2">
    <source>
        <dbReference type="ARBA" id="ARBA00008598"/>
    </source>
</evidence>
<dbReference type="AlphaFoldDB" id="A0A4R7UCL3"/>
<dbReference type="Pfam" id="PF22679">
    <property type="entry name" value="T1R_D3-like"/>
    <property type="match status" value="1"/>
</dbReference>
<keyword evidence="9" id="KW-0067">ATP-binding</keyword>
<dbReference type="EC" id="3.1.21.3" evidence="3"/>
<dbReference type="CDD" id="cd22332">
    <property type="entry name" value="HsdR_N"/>
    <property type="match status" value="1"/>
</dbReference>
<dbReference type="EMBL" id="SOCN01000001">
    <property type="protein sequence ID" value="TDV24147.1"/>
    <property type="molecule type" value="Genomic_DNA"/>
</dbReference>
<evidence type="ECO:0000313" key="13">
    <source>
        <dbReference type="EMBL" id="TDV24147.1"/>
    </source>
</evidence>
<accession>A0A4R7UCL3</accession>
<keyword evidence="8" id="KW-0378">Hydrolase</keyword>
<dbReference type="Gene3D" id="3.90.1570.50">
    <property type="match status" value="1"/>
</dbReference>
<dbReference type="InterPro" id="IPR051268">
    <property type="entry name" value="Type-I_R_enzyme_R_subunit"/>
</dbReference>
<dbReference type="GO" id="GO:0005524">
    <property type="term" value="F:ATP binding"/>
    <property type="evidence" value="ECO:0007669"/>
    <property type="project" value="UniProtKB-KW"/>
</dbReference>
<dbReference type="PANTHER" id="PTHR30195:SF16">
    <property type="entry name" value="TYPE I RESTRICTION ENZYME ENDONUCLEASE SUBUNIT"/>
    <property type="match status" value="1"/>
</dbReference>
<keyword evidence="6" id="KW-0680">Restriction system</keyword>
<keyword evidence="5" id="KW-0547">Nucleotide-binding</keyword>
<dbReference type="InterPro" id="IPR040980">
    <property type="entry name" value="SWI2_SNF2"/>
</dbReference>
<dbReference type="InterPro" id="IPR014001">
    <property type="entry name" value="Helicase_ATP-bd"/>
</dbReference>